<organism evidence="1 2">
    <name type="scientific">Heracleum sosnowskyi</name>
    <dbReference type="NCBI Taxonomy" id="360622"/>
    <lineage>
        <taxon>Eukaryota</taxon>
        <taxon>Viridiplantae</taxon>
        <taxon>Streptophyta</taxon>
        <taxon>Embryophyta</taxon>
        <taxon>Tracheophyta</taxon>
        <taxon>Spermatophyta</taxon>
        <taxon>Magnoliopsida</taxon>
        <taxon>eudicotyledons</taxon>
        <taxon>Gunneridae</taxon>
        <taxon>Pentapetalae</taxon>
        <taxon>asterids</taxon>
        <taxon>campanulids</taxon>
        <taxon>Apiales</taxon>
        <taxon>Apiaceae</taxon>
        <taxon>Apioideae</taxon>
        <taxon>apioid superclade</taxon>
        <taxon>Tordylieae</taxon>
        <taxon>Tordyliinae</taxon>
        <taxon>Heracleum</taxon>
    </lineage>
</organism>
<dbReference type="AlphaFoldDB" id="A0AAD8MDB9"/>
<name>A0AAD8MDB9_9APIA</name>
<reference evidence="1" key="2">
    <citation type="submission" date="2023-05" db="EMBL/GenBank/DDBJ databases">
        <authorList>
            <person name="Schelkunov M.I."/>
        </authorList>
    </citation>
    <scope>NUCLEOTIDE SEQUENCE</scope>
    <source>
        <strain evidence="1">Hsosn_3</strain>
        <tissue evidence="1">Leaf</tissue>
    </source>
</reference>
<comment type="caution">
    <text evidence="1">The sequence shown here is derived from an EMBL/GenBank/DDBJ whole genome shotgun (WGS) entry which is preliminary data.</text>
</comment>
<sequence>MEISGKDITVQIELNDDNILLNSTVYQATDAYQSVTNTSSKFETTISGFGASGSGDNNVIEVLDFGNTSGSVKSCTNKIKMITYNFNSEEKVGIKQFCSSESVRKNLAMISF</sequence>
<dbReference type="EMBL" id="JAUIZM010000008">
    <property type="protein sequence ID" value="KAK1369406.1"/>
    <property type="molecule type" value="Genomic_DNA"/>
</dbReference>
<proteinExistence type="predicted"/>
<gene>
    <name evidence="1" type="ORF">POM88_035498</name>
</gene>
<dbReference type="Proteomes" id="UP001237642">
    <property type="component" value="Unassembled WGS sequence"/>
</dbReference>
<protein>
    <submittedName>
        <fullName evidence="1">Uncharacterized protein</fullName>
    </submittedName>
</protein>
<evidence type="ECO:0000313" key="2">
    <source>
        <dbReference type="Proteomes" id="UP001237642"/>
    </source>
</evidence>
<evidence type="ECO:0000313" key="1">
    <source>
        <dbReference type="EMBL" id="KAK1369406.1"/>
    </source>
</evidence>
<reference evidence="1" key="1">
    <citation type="submission" date="2023-02" db="EMBL/GenBank/DDBJ databases">
        <title>Genome of toxic invasive species Heracleum sosnowskyi carries increased number of genes despite the absence of recent whole-genome duplications.</title>
        <authorList>
            <person name="Schelkunov M."/>
            <person name="Shtratnikova V."/>
            <person name="Makarenko M."/>
            <person name="Klepikova A."/>
            <person name="Omelchenko D."/>
            <person name="Novikova G."/>
            <person name="Obukhova E."/>
            <person name="Bogdanov V."/>
            <person name="Penin A."/>
            <person name="Logacheva M."/>
        </authorList>
    </citation>
    <scope>NUCLEOTIDE SEQUENCE</scope>
    <source>
        <strain evidence="1">Hsosn_3</strain>
        <tissue evidence="1">Leaf</tissue>
    </source>
</reference>
<keyword evidence="2" id="KW-1185">Reference proteome</keyword>
<accession>A0AAD8MDB9</accession>